<keyword evidence="4" id="KW-1185">Reference proteome</keyword>
<accession>A0A0R0D3M3</accession>
<organism evidence="3 4">
    <name type="scientific">Stenotrophomonas chelatiphaga</name>
    <dbReference type="NCBI Taxonomy" id="517011"/>
    <lineage>
        <taxon>Bacteria</taxon>
        <taxon>Pseudomonadati</taxon>
        <taxon>Pseudomonadota</taxon>
        <taxon>Gammaproteobacteria</taxon>
        <taxon>Lysobacterales</taxon>
        <taxon>Lysobacteraceae</taxon>
        <taxon>Stenotrophomonas</taxon>
    </lineage>
</organism>
<dbReference type="Proteomes" id="UP000051386">
    <property type="component" value="Unassembled WGS sequence"/>
</dbReference>
<feature type="chain" id="PRO_5006395162" description="Holliday junction resolvase" evidence="2">
    <location>
        <begin position="25"/>
        <end position="104"/>
    </location>
</feature>
<evidence type="ECO:0008006" key="5">
    <source>
        <dbReference type="Google" id="ProtNLM"/>
    </source>
</evidence>
<sequence>MTRLPSLLVPFALALLVLPLAAGASSFAGTSAGSASGASSNSSGSSSGDDKVILAARDDAAAFVASDGQIRGARLQAALVHLREQDAAARESSDLALAQALLAR</sequence>
<dbReference type="PATRIC" id="fig|517011.3.peg.2386"/>
<dbReference type="InterPro" id="IPR012661">
    <property type="entry name" value="CHP02448"/>
</dbReference>
<comment type="caution">
    <text evidence="3">The sequence shown here is derived from an EMBL/GenBank/DDBJ whole genome shotgun (WGS) entry which is preliminary data.</text>
</comment>
<protein>
    <recommendedName>
        <fullName evidence="5">Holliday junction resolvase</fullName>
    </recommendedName>
</protein>
<name>A0A0R0D3M3_9GAMM</name>
<dbReference type="RefSeq" id="WP_057508925.1">
    <property type="nucleotide sequence ID" value="NZ_LDJK01000056.1"/>
</dbReference>
<evidence type="ECO:0000256" key="1">
    <source>
        <dbReference type="SAM" id="MobiDB-lite"/>
    </source>
</evidence>
<dbReference type="NCBIfam" id="TIGR02448">
    <property type="entry name" value="conserverd hypothetical protein"/>
    <property type="match status" value="1"/>
</dbReference>
<evidence type="ECO:0000313" key="3">
    <source>
        <dbReference type="EMBL" id="KRG73114.1"/>
    </source>
</evidence>
<feature type="region of interest" description="Disordered" evidence="1">
    <location>
        <begin position="28"/>
        <end position="49"/>
    </location>
</feature>
<feature type="compositionally biased region" description="Low complexity" evidence="1">
    <location>
        <begin position="28"/>
        <end position="47"/>
    </location>
</feature>
<reference evidence="3 4" key="1">
    <citation type="submission" date="2015-05" db="EMBL/GenBank/DDBJ databases">
        <title>Genome sequencing and analysis of members of genus Stenotrophomonas.</title>
        <authorList>
            <person name="Patil P.P."/>
            <person name="Midha S."/>
            <person name="Patil P.B."/>
        </authorList>
    </citation>
    <scope>NUCLEOTIDE SEQUENCE [LARGE SCALE GENOMIC DNA]</scope>
    <source>
        <strain evidence="3 4">DSM 21508</strain>
    </source>
</reference>
<keyword evidence="2" id="KW-0732">Signal</keyword>
<dbReference type="AlphaFoldDB" id="A0A0R0D3M3"/>
<dbReference type="Pfam" id="PF09498">
    <property type="entry name" value="DUF2388"/>
    <property type="match status" value="1"/>
</dbReference>
<evidence type="ECO:0000256" key="2">
    <source>
        <dbReference type="SAM" id="SignalP"/>
    </source>
</evidence>
<proteinExistence type="predicted"/>
<dbReference type="EMBL" id="LDJK01000056">
    <property type="protein sequence ID" value="KRG73114.1"/>
    <property type="molecule type" value="Genomic_DNA"/>
</dbReference>
<feature type="signal peptide" evidence="2">
    <location>
        <begin position="1"/>
        <end position="24"/>
    </location>
</feature>
<gene>
    <name evidence="3" type="ORF">ABB28_12410</name>
</gene>
<evidence type="ECO:0000313" key="4">
    <source>
        <dbReference type="Proteomes" id="UP000051386"/>
    </source>
</evidence>